<reference evidence="13 14" key="1">
    <citation type="submission" date="2022-05" db="EMBL/GenBank/DDBJ databases">
        <authorList>
            <consortium name="Genoscope - CEA"/>
            <person name="William W."/>
        </authorList>
    </citation>
    <scope>NUCLEOTIDE SEQUENCE [LARGE SCALE GENOMIC DNA]</scope>
</reference>
<organism evidence="13 14">
    <name type="scientific">Porites lobata</name>
    <dbReference type="NCBI Taxonomy" id="104759"/>
    <lineage>
        <taxon>Eukaryota</taxon>
        <taxon>Metazoa</taxon>
        <taxon>Cnidaria</taxon>
        <taxon>Anthozoa</taxon>
        <taxon>Hexacorallia</taxon>
        <taxon>Scleractinia</taxon>
        <taxon>Fungiina</taxon>
        <taxon>Poritidae</taxon>
        <taxon>Porites</taxon>
    </lineage>
</organism>
<evidence type="ECO:0000256" key="9">
    <source>
        <dbReference type="PROSITE-ProRule" id="PRU01343"/>
    </source>
</evidence>
<evidence type="ECO:0000256" key="7">
    <source>
        <dbReference type="ARBA" id="ARBA00022842"/>
    </source>
</evidence>
<keyword evidence="14" id="KW-1185">Reference proteome</keyword>
<feature type="compositionally biased region" description="Low complexity" evidence="11">
    <location>
        <begin position="397"/>
        <end position="407"/>
    </location>
</feature>
<dbReference type="InterPro" id="IPR004808">
    <property type="entry name" value="AP_endonuc_1"/>
</dbReference>
<dbReference type="Pfam" id="PF06839">
    <property type="entry name" value="Zn_ribbon_GRF"/>
    <property type="match status" value="1"/>
</dbReference>
<evidence type="ECO:0000256" key="1">
    <source>
        <dbReference type="ARBA" id="ARBA00000493"/>
    </source>
</evidence>
<name>A0ABN8NB41_9CNID</name>
<keyword evidence="7 10" id="KW-0460">Magnesium</keyword>
<dbReference type="InterPro" id="IPR020847">
    <property type="entry name" value="AP_endonuclease_F1_BS"/>
</dbReference>
<comment type="similarity">
    <text evidence="2 10">Belongs to the DNA repair enzymes AP/ExoA family.</text>
</comment>
<dbReference type="Gene3D" id="3.60.10.10">
    <property type="entry name" value="Endonuclease/exonuclease/phosphatase"/>
    <property type="match status" value="1"/>
</dbReference>
<keyword evidence="4 9" id="KW-0863">Zinc-finger</keyword>
<keyword evidence="8" id="KW-0539">Nucleus</keyword>
<gene>
    <name evidence="13" type="ORF">PLOB_00009996</name>
</gene>
<feature type="compositionally biased region" description="Basic and acidic residues" evidence="11">
    <location>
        <begin position="408"/>
        <end position="430"/>
    </location>
</feature>
<feature type="compositionally biased region" description="Basic and acidic residues" evidence="11">
    <location>
        <begin position="456"/>
        <end position="481"/>
    </location>
</feature>
<dbReference type="PROSITE" id="PS51435">
    <property type="entry name" value="AP_NUCLEASE_F1_4"/>
    <property type="match status" value="1"/>
</dbReference>
<accession>A0ABN8NB41</accession>
<feature type="compositionally biased region" description="Polar residues" evidence="11">
    <location>
        <begin position="431"/>
        <end position="453"/>
    </location>
</feature>
<evidence type="ECO:0000259" key="12">
    <source>
        <dbReference type="PROSITE" id="PS51999"/>
    </source>
</evidence>
<dbReference type="Proteomes" id="UP001159405">
    <property type="component" value="Unassembled WGS sequence"/>
</dbReference>
<dbReference type="InterPro" id="IPR005135">
    <property type="entry name" value="Endo/exonuclease/phosphatase"/>
</dbReference>
<keyword evidence="6" id="KW-0862">Zinc</keyword>
<evidence type="ECO:0000256" key="3">
    <source>
        <dbReference type="ARBA" id="ARBA00022723"/>
    </source>
</evidence>
<dbReference type="InterPro" id="IPR010666">
    <property type="entry name" value="Znf_GRF"/>
</dbReference>
<evidence type="ECO:0000256" key="8">
    <source>
        <dbReference type="ARBA" id="ARBA00023242"/>
    </source>
</evidence>
<evidence type="ECO:0000256" key="10">
    <source>
        <dbReference type="RuleBase" id="RU362131"/>
    </source>
</evidence>
<feature type="region of interest" description="Disordered" evidence="11">
    <location>
        <begin position="340"/>
        <end position="507"/>
    </location>
</feature>
<keyword evidence="10" id="KW-0234">DNA repair</keyword>
<feature type="compositionally biased region" description="Polar residues" evidence="11">
    <location>
        <begin position="346"/>
        <end position="355"/>
    </location>
</feature>
<dbReference type="CDD" id="cd09088">
    <property type="entry name" value="Ape2-like_AP-endo"/>
    <property type="match status" value="1"/>
</dbReference>
<sequence length="578" mass="64415">MKILTWNINGIRAARRDKSLKEVLDSLEADVICLQETKVTREMLDEVTAVVDGYNAYFSFSKVKTGYSGVATFCRDSVTPVAAEERLSASLTPQPSIGCYGSTSDFTSEELEALDAEGRAVLTEHSFPDGKNVVIINVYCPRADKENKDRVNFKLRFYKLLQERAEALVKERRHVIVLGDINTAHKMIDHCDPDEEDAFNTHPGRQWLNHFLLPHDAPVEPPAGENSDLLPVKQKMFIDTFRYFHPTERGAYTNWCTVTSARQTNYGTRIDYIFADVELVRKEFEDCEIRPDVDGSDHCPVVATLKTSFQGASKPPALCTKYMPEFAGKQQKLKDYFAKHSEKTRASSQPSSGNNESREVMSLKRSASFGDEKNKVKRQKTAGTKTKAVSQPKTNLFSFFSRPSSHVSSEKKATETIDPRSEYEASHDHASCTSKSSELPKSTPTLGTNSVVNVDQPKKFTDQAIHSSDRSACHHTGKDDSTSVDSNSQAEGIVLPSSTESTSSKDCSQKRKAEVALWKTILTGPRPAPLCSGHKEPCVLRTVKVKGPNQGKQFYCCAKPQGHSSNPQARCNFFKWVK</sequence>
<keyword evidence="5" id="KW-0378">Hydrolase</keyword>
<dbReference type="SUPFAM" id="SSF56219">
    <property type="entry name" value="DNase I-like"/>
    <property type="match status" value="1"/>
</dbReference>
<comment type="caution">
    <text evidence="13">The sequence shown here is derived from an EMBL/GenBank/DDBJ whole genome shotgun (WGS) entry which is preliminary data.</text>
</comment>
<feature type="domain" description="GRF-type" evidence="12">
    <location>
        <begin position="531"/>
        <end position="578"/>
    </location>
</feature>
<protein>
    <recommendedName>
        <fullName evidence="10">DNA-(apurinic or apyrimidinic site) endonuclease</fullName>
        <ecNumber evidence="10">3.1.-.-</ecNumber>
    </recommendedName>
</protein>
<evidence type="ECO:0000256" key="2">
    <source>
        <dbReference type="ARBA" id="ARBA00007092"/>
    </source>
</evidence>
<evidence type="ECO:0000313" key="14">
    <source>
        <dbReference type="Proteomes" id="UP001159405"/>
    </source>
</evidence>
<dbReference type="EMBL" id="CALNXK010000015">
    <property type="protein sequence ID" value="CAH3047011.1"/>
    <property type="molecule type" value="Genomic_DNA"/>
</dbReference>
<dbReference type="Pfam" id="PF03372">
    <property type="entry name" value="Exo_endo_phos"/>
    <property type="match status" value="1"/>
</dbReference>
<dbReference type="InterPro" id="IPR036691">
    <property type="entry name" value="Endo/exonu/phosph_ase_sf"/>
</dbReference>
<comment type="cofactor">
    <cofactor evidence="10">
        <name>Mg(2+)</name>
        <dbReference type="ChEBI" id="CHEBI:18420"/>
    </cofactor>
    <cofactor evidence="10">
        <name>Mn(2+)</name>
        <dbReference type="ChEBI" id="CHEBI:29035"/>
    </cofactor>
    <text evidence="10">Probably binds two magnesium or manganese ions per subunit.</text>
</comment>
<evidence type="ECO:0000256" key="11">
    <source>
        <dbReference type="SAM" id="MobiDB-lite"/>
    </source>
</evidence>
<proteinExistence type="inferred from homology"/>
<keyword evidence="3 10" id="KW-0479">Metal-binding</keyword>
<feature type="compositionally biased region" description="Polar residues" evidence="11">
    <location>
        <begin position="381"/>
        <end position="396"/>
    </location>
</feature>
<dbReference type="PANTHER" id="PTHR22748">
    <property type="entry name" value="AP ENDONUCLEASE"/>
    <property type="match status" value="1"/>
</dbReference>
<dbReference type="PROSITE" id="PS51999">
    <property type="entry name" value="ZF_GRF"/>
    <property type="match status" value="1"/>
</dbReference>
<dbReference type="PANTHER" id="PTHR22748:SF4">
    <property type="entry name" value="DNA-(APURINIC OR APYRIMIDINIC SITE) ENDONUCLEASE 2"/>
    <property type="match status" value="1"/>
</dbReference>
<evidence type="ECO:0000256" key="6">
    <source>
        <dbReference type="ARBA" id="ARBA00022833"/>
    </source>
</evidence>
<evidence type="ECO:0000313" key="13">
    <source>
        <dbReference type="EMBL" id="CAH3047011.1"/>
    </source>
</evidence>
<keyword evidence="10" id="KW-0227">DNA damage</keyword>
<dbReference type="PROSITE" id="PS00726">
    <property type="entry name" value="AP_NUCLEASE_F1_1"/>
    <property type="match status" value="1"/>
</dbReference>
<dbReference type="NCBIfam" id="TIGR00633">
    <property type="entry name" value="xth"/>
    <property type="match status" value="1"/>
</dbReference>
<evidence type="ECO:0000256" key="5">
    <source>
        <dbReference type="ARBA" id="ARBA00022801"/>
    </source>
</evidence>
<evidence type="ECO:0000256" key="4">
    <source>
        <dbReference type="ARBA" id="ARBA00022771"/>
    </source>
</evidence>
<comment type="catalytic activity">
    <reaction evidence="1">
        <text>Exonucleolytic cleavage in the 3'- to 5'-direction to yield nucleoside 5'-phosphates.</text>
        <dbReference type="EC" id="3.1.11.2"/>
    </reaction>
</comment>
<dbReference type="EC" id="3.1.-.-" evidence="10"/>